<evidence type="ECO:0000313" key="3">
    <source>
        <dbReference type="Proteomes" id="UP000051264"/>
    </source>
</evidence>
<dbReference type="Pfam" id="PF03358">
    <property type="entry name" value="FMN_red"/>
    <property type="match status" value="1"/>
</dbReference>
<dbReference type="SUPFAM" id="SSF52218">
    <property type="entry name" value="Flavoproteins"/>
    <property type="match status" value="1"/>
</dbReference>
<dbReference type="InterPro" id="IPR005025">
    <property type="entry name" value="FMN_Rdtase-like_dom"/>
</dbReference>
<feature type="domain" description="NADPH-dependent FMN reductase-like" evidence="1">
    <location>
        <begin position="5"/>
        <end position="141"/>
    </location>
</feature>
<dbReference type="OrthoDB" id="9812295at2"/>
<dbReference type="Gene3D" id="3.40.50.360">
    <property type="match status" value="1"/>
</dbReference>
<evidence type="ECO:0000259" key="1">
    <source>
        <dbReference type="Pfam" id="PF03358"/>
    </source>
</evidence>
<organism evidence="2 3">
    <name type="scientific">Latilactobacillus fuchuensis DSM 14340 = JCM 11249</name>
    <dbReference type="NCBI Taxonomy" id="1423747"/>
    <lineage>
        <taxon>Bacteria</taxon>
        <taxon>Bacillati</taxon>
        <taxon>Bacillota</taxon>
        <taxon>Bacilli</taxon>
        <taxon>Lactobacillales</taxon>
        <taxon>Lactobacillaceae</taxon>
        <taxon>Latilactobacillus</taxon>
    </lineage>
</organism>
<dbReference type="InterPro" id="IPR029039">
    <property type="entry name" value="Flavoprotein-like_sf"/>
</dbReference>
<dbReference type="AlphaFoldDB" id="A0A0R1RTB7"/>
<reference evidence="2 3" key="1">
    <citation type="journal article" date="2015" name="Genome Announc.">
        <title>Expanding the biotechnology potential of lactobacilli through comparative genomics of 213 strains and associated genera.</title>
        <authorList>
            <person name="Sun Z."/>
            <person name="Harris H.M."/>
            <person name="McCann A."/>
            <person name="Guo C."/>
            <person name="Argimon S."/>
            <person name="Zhang W."/>
            <person name="Yang X."/>
            <person name="Jeffery I.B."/>
            <person name="Cooney J.C."/>
            <person name="Kagawa T.F."/>
            <person name="Liu W."/>
            <person name="Song Y."/>
            <person name="Salvetti E."/>
            <person name="Wrobel A."/>
            <person name="Rasinkangas P."/>
            <person name="Parkhill J."/>
            <person name="Rea M.C."/>
            <person name="O'Sullivan O."/>
            <person name="Ritari J."/>
            <person name="Douillard F.P."/>
            <person name="Paul Ross R."/>
            <person name="Yang R."/>
            <person name="Briner A.E."/>
            <person name="Felis G.E."/>
            <person name="de Vos W.M."/>
            <person name="Barrangou R."/>
            <person name="Klaenhammer T.R."/>
            <person name="Caufield P.W."/>
            <person name="Cui Y."/>
            <person name="Zhang H."/>
            <person name="O'Toole P.W."/>
        </authorList>
    </citation>
    <scope>NUCLEOTIDE SEQUENCE [LARGE SCALE GENOMIC DNA]</scope>
    <source>
        <strain evidence="2 3">DSM 14340</strain>
    </source>
</reference>
<dbReference type="PANTHER" id="PTHR30543:SF21">
    <property type="entry name" value="NAD(P)H-DEPENDENT FMN REDUCTASE LOT6"/>
    <property type="match status" value="1"/>
</dbReference>
<dbReference type="InterPro" id="IPR050712">
    <property type="entry name" value="NAD(P)H-dep_reductase"/>
</dbReference>
<evidence type="ECO:0000313" key="2">
    <source>
        <dbReference type="EMBL" id="KRL60464.1"/>
    </source>
</evidence>
<name>A0A0R1RTB7_9LACO</name>
<dbReference type="RefSeq" id="WP_056950347.1">
    <property type="nucleotide sequence ID" value="NZ_AZEX01000036.1"/>
</dbReference>
<accession>A0A0R1RTB7</accession>
<comment type="caution">
    <text evidence="2">The sequence shown here is derived from an EMBL/GenBank/DDBJ whole genome shotgun (WGS) entry which is preliminary data.</text>
</comment>
<dbReference type="PATRIC" id="fig|1423747.3.peg.1327"/>
<dbReference type="eggNOG" id="COG0431">
    <property type="taxonomic scope" value="Bacteria"/>
</dbReference>
<dbReference type="GO" id="GO:0016491">
    <property type="term" value="F:oxidoreductase activity"/>
    <property type="evidence" value="ECO:0007669"/>
    <property type="project" value="InterPro"/>
</dbReference>
<proteinExistence type="predicted"/>
<protein>
    <submittedName>
        <fullName evidence="2">Flavoprotein</fullName>
    </submittedName>
</protein>
<dbReference type="PANTHER" id="PTHR30543">
    <property type="entry name" value="CHROMATE REDUCTASE"/>
    <property type="match status" value="1"/>
</dbReference>
<dbReference type="EMBL" id="AZEX01000036">
    <property type="protein sequence ID" value="KRL60464.1"/>
    <property type="molecule type" value="Genomic_DNA"/>
</dbReference>
<sequence>MTTHKIAIIIGTNRPKRIGRSIAEWTQQQLQSADLQVDLLDLATIDLPFLDEPEIPAKGDYQQAHTRSWSQLVSQYDGFVLLFPQYNWGYPAVLKNALDYLYREWANKPVSIMPYGGHGGFQSLIAMKLVTEGLHMQNLATNPQISIAPEMFNAAGQFNDVNQALKDYQPVLQLVVTEMRLLVAAHD</sequence>
<gene>
    <name evidence="2" type="ORF">FC69_GL001301</name>
</gene>
<dbReference type="GO" id="GO:0010181">
    <property type="term" value="F:FMN binding"/>
    <property type="evidence" value="ECO:0007669"/>
    <property type="project" value="TreeGrafter"/>
</dbReference>
<dbReference type="GO" id="GO:0005829">
    <property type="term" value="C:cytosol"/>
    <property type="evidence" value="ECO:0007669"/>
    <property type="project" value="TreeGrafter"/>
</dbReference>
<dbReference type="STRING" id="1423747.FC69_GL001301"/>
<dbReference type="Proteomes" id="UP000051264">
    <property type="component" value="Unassembled WGS sequence"/>
</dbReference>